<dbReference type="AlphaFoldDB" id="A0A6J8BF10"/>
<dbReference type="CDD" id="cd00087">
    <property type="entry name" value="FReD"/>
    <property type="match status" value="1"/>
</dbReference>
<keyword evidence="1" id="KW-1015">Disulfide bond</keyword>
<accession>A0A6J8BF10</accession>
<name>A0A6J8BF10_MYTCO</name>
<gene>
    <name evidence="3" type="ORF">MCOR_17864</name>
</gene>
<organism evidence="3 4">
    <name type="scientific">Mytilus coruscus</name>
    <name type="common">Sea mussel</name>
    <dbReference type="NCBI Taxonomy" id="42192"/>
    <lineage>
        <taxon>Eukaryota</taxon>
        <taxon>Metazoa</taxon>
        <taxon>Spiralia</taxon>
        <taxon>Lophotrochozoa</taxon>
        <taxon>Mollusca</taxon>
        <taxon>Bivalvia</taxon>
        <taxon>Autobranchia</taxon>
        <taxon>Pteriomorphia</taxon>
        <taxon>Mytilida</taxon>
        <taxon>Mytiloidea</taxon>
        <taxon>Mytilidae</taxon>
        <taxon>Mytilinae</taxon>
        <taxon>Mytilus</taxon>
    </lineage>
</organism>
<dbReference type="PANTHER" id="PTHR19143">
    <property type="entry name" value="FIBRINOGEN/TENASCIN/ANGIOPOEITIN"/>
    <property type="match status" value="1"/>
</dbReference>
<dbReference type="GO" id="GO:0005615">
    <property type="term" value="C:extracellular space"/>
    <property type="evidence" value="ECO:0007669"/>
    <property type="project" value="TreeGrafter"/>
</dbReference>
<protein>
    <recommendedName>
        <fullName evidence="2">Fibrinogen C-terminal domain-containing protein</fullName>
    </recommendedName>
</protein>
<dbReference type="InterPro" id="IPR036056">
    <property type="entry name" value="Fibrinogen-like_C"/>
</dbReference>
<keyword evidence="4" id="KW-1185">Reference proteome</keyword>
<dbReference type="InterPro" id="IPR014716">
    <property type="entry name" value="Fibrinogen_a/b/g_C_1"/>
</dbReference>
<dbReference type="Pfam" id="PF00147">
    <property type="entry name" value="Fibrinogen_C"/>
    <property type="match status" value="1"/>
</dbReference>
<dbReference type="SUPFAM" id="SSF56496">
    <property type="entry name" value="Fibrinogen C-terminal domain-like"/>
    <property type="match status" value="1"/>
</dbReference>
<dbReference type="Gene3D" id="3.90.215.10">
    <property type="entry name" value="Gamma Fibrinogen, chain A, domain 1"/>
    <property type="match status" value="1"/>
</dbReference>
<dbReference type="InterPro" id="IPR050373">
    <property type="entry name" value="Fibrinogen_C-term_domain"/>
</dbReference>
<reference evidence="3 4" key="1">
    <citation type="submission" date="2020-06" db="EMBL/GenBank/DDBJ databases">
        <authorList>
            <person name="Li R."/>
            <person name="Bekaert M."/>
        </authorList>
    </citation>
    <scope>NUCLEOTIDE SEQUENCE [LARGE SCALE GENOMIC DNA]</scope>
    <source>
        <strain evidence="4">wild</strain>
    </source>
</reference>
<dbReference type="InterPro" id="IPR020837">
    <property type="entry name" value="Fibrinogen_CS"/>
</dbReference>
<evidence type="ECO:0000313" key="3">
    <source>
        <dbReference type="EMBL" id="CAC5381991.1"/>
    </source>
</evidence>
<evidence type="ECO:0000256" key="1">
    <source>
        <dbReference type="ARBA" id="ARBA00023157"/>
    </source>
</evidence>
<dbReference type="InterPro" id="IPR002181">
    <property type="entry name" value="Fibrinogen_a/b/g_C_dom"/>
</dbReference>
<evidence type="ECO:0000259" key="2">
    <source>
        <dbReference type="PROSITE" id="PS51406"/>
    </source>
</evidence>
<dbReference type="PROSITE" id="PS51406">
    <property type="entry name" value="FIBRINOGEN_C_2"/>
    <property type="match status" value="1"/>
</dbReference>
<evidence type="ECO:0000313" key="4">
    <source>
        <dbReference type="Proteomes" id="UP000507470"/>
    </source>
</evidence>
<dbReference type="PROSITE" id="PS00514">
    <property type="entry name" value="FIBRINOGEN_C_1"/>
    <property type="match status" value="1"/>
</dbReference>
<dbReference type="Proteomes" id="UP000507470">
    <property type="component" value="Unassembled WGS sequence"/>
</dbReference>
<dbReference type="SMART" id="SM00186">
    <property type="entry name" value="FBG"/>
    <property type="match status" value="1"/>
</dbReference>
<dbReference type="PANTHER" id="PTHR19143:SF458">
    <property type="entry name" value="FIBRINOGEN C-TERMINAL DOMAIN-CONTAINING PROTEIN-RELATED"/>
    <property type="match status" value="1"/>
</dbReference>
<dbReference type="OrthoDB" id="6051483at2759"/>
<sequence length="234" mass="26667">MGVEMPLITNGDVPLVAKLDTTILDKNIKDYINVTAEKKINDNIAELKKNILNEILITKYPRDCEDIGAKQNGVYRIYPSGTRGFSVFCDNQHENGGWVVLQRRKNGSENFYRDWSDYKDGFGDLNEEFWLGNIKIHEITNKDEYELYIQLGDFDGQKRYARYQTFFVGDPASKYVLSIGDFTGDAGDAMSLHNGKTFATKDRDTSTNSCAKIHKGGWWYGTCHDANLNGLYLR</sequence>
<feature type="domain" description="Fibrinogen C-terminal" evidence="2">
    <location>
        <begin position="55"/>
        <end position="234"/>
    </location>
</feature>
<dbReference type="EMBL" id="CACVKT020003176">
    <property type="protein sequence ID" value="CAC5381991.1"/>
    <property type="molecule type" value="Genomic_DNA"/>
</dbReference>
<proteinExistence type="predicted"/>